<evidence type="ECO:0000256" key="1">
    <source>
        <dbReference type="ARBA" id="ARBA00001231"/>
    </source>
</evidence>
<dbReference type="InterPro" id="IPR017853">
    <property type="entry name" value="GH"/>
</dbReference>
<evidence type="ECO:0000256" key="6">
    <source>
        <dbReference type="SAM" id="MobiDB-lite"/>
    </source>
</evidence>
<comment type="similarity">
    <text evidence="2">Belongs to the glycosyl hydrolase 3 family.</text>
</comment>
<dbReference type="EMBL" id="CP053642">
    <property type="protein sequence ID" value="QKD79089.1"/>
    <property type="molecule type" value="Genomic_DNA"/>
</dbReference>
<dbReference type="InterPro" id="IPR019800">
    <property type="entry name" value="Glyco_hydro_3_AS"/>
</dbReference>
<organism evidence="8 9">
    <name type="scientific">Actinomyces marmotae</name>
    <dbReference type="NCBI Taxonomy" id="2737173"/>
    <lineage>
        <taxon>Bacteria</taxon>
        <taxon>Bacillati</taxon>
        <taxon>Actinomycetota</taxon>
        <taxon>Actinomycetes</taxon>
        <taxon>Actinomycetales</taxon>
        <taxon>Actinomycetaceae</taxon>
        <taxon>Actinomyces</taxon>
    </lineage>
</organism>
<sequence>MTPLDPRPAPAASAHPTGRKRVGRRPMLLAALIGTASLAACGKGPSGPTTAAPEQSPSGTPSPAQTTSEPTPTPTAAPSGTAAPDDPLAGWSLEEKVGQLLMVGVDAASPSQAAKDAVTTHHAGNIFLSGRSSASATAISRTVSALTGLTESSTRGTPMLVATDQEGGNVQVLSGPGFSSIPSGSEQAGQPREQLVASATAWGRELASAGVTMNLAPVADLVDIASPASNAPIGQWHREYGHDAATVSSQARAFAEGMRAAGVIPTFKHFPGLGRVKENTDTASGVTDSVTTRDGDPAVAVFGDAIAGGAEVIMVSSAYYSRIDTGAPAVFSSTIVTDMLRTEMGFTGVVITDDVSAAVQVRDWGAGERAVRAVRAGCDLVLASADASVAGAMATALVSAARSDPALAARIDESARRILALKGVKGATADR</sequence>
<gene>
    <name evidence="8" type="ORF">HPC72_01365</name>
</gene>
<dbReference type="InterPro" id="IPR001764">
    <property type="entry name" value="Glyco_hydro_3_N"/>
</dbReference>
<dbReference type="Pfam" id="PF00933">
    <property type="entry name" value="Glyco_hydro_3"/>
    <property type="match status" value="1"/>
</dbReference>
<evidence type="ECO:0000259" key="7">
    <source>
        <dbReference type="Pfam" id="PF00933"/>
    </source>
</evidence>
<name>A0A6M8AXF0_9ACTO</name>
<dbReference type="AlphaFoldDB" id="A0A6M8AXF0"/>
<dbReference type="EC" id="3.2.1.52" evidence="3"/>
<feature type="domain" description="Glycoside hydrolase family 3 N-terminal" evidence="7">
    <location>
        <begin position="93"/>
        <end position="420"/>
    </location>
</feature>
<keyword evidence="9" id="KW-1185">Reference proteome</keyword>
<feature type="compositionally biased region" description="Low complexity" evidence="6">
    <location>
        <begin position="61"/>
        <end position="84"/>
    </location>
</feature>
<dbReference type="InterPro" id="IPR050226">
    <property type="entry name" value="NagZ_Beta-hexosaminidase"/>
</dbReference>
<evidence type="ECO:0000256" key="2">
    <source>
        <dbReference type="ARBA" id="ARBA00005336"/>
    </source>
</evidence>
<feature type="region of interest" description="Disordered" evidence="6">
    <location>
        <begin position="39"/>
        <end position="89"/>
    </location>
</feature>
<comment type="catalytic activity">
    <reaction evidence="1">
        <text>Hydrolysis of terminal non-reducing N-acetyl-D-hexosamine residues in N-acetyl-beta-D-hexosaminides.</text>
        <dbReference type="EC" id="3.2.1.52"/>
    </reaction>
</comment>
<dbReference type="InterPro" id="IPR036962">
    <property type="entry name" value="Glyco_hydro_3_N_sf"/>
</dbReference>
<evidence type="ECO:0000256" key="3">
    <source>
        <dbReference type="ARBA" id="ARBA00012663"/>
    </source>
</evidence>
<protein>
    <recommendedName>
        <fullName evidence="3">beta-N-acetylhexosaminidase</fullName>
        <ecNumber evidence="3">3.2.1.52</ecNumber>
    </recommendedName>
</protein>
<evidence type="ECO:0000313" key="9">
    <source>
        <dbReference type="Proteomes" id="UP000504752"/>
    </source>
</evidence>
<keyword evidence="5" id="KW-0326">Glycosidase</keyword>
<feature type="compositionally biased region" description="Polar residues" evidence="6">
    <location>
        <begin position="47"/>
        <end position="59"/>
    </location>
</feature>
<dbReference type="SUPFAM" id="SSF51445">
    <property type="entry name" value="(Trans)glycosidases"/>
    <property type="match status" value="1"/>
</dbReference>
<keyword evidence="4 8" id="KW-0378">Hydrolase</keyword>
<dbReference type="PROSITE" id="PS00775">
    <property type="entry name" value="GLYCOSYL_HYDROL_F3"/>
    <property type="match status" value="1"/>
</dbReference>
<dbReference type="Gene3D" id="3.20.20.300">
    <property type="entry name" value="Glycoside hydrolase, family 3, N-terminal domain"/>
    <property type="match status" value="1"/>
</dbReference>
<dbReference type="KEGG" id="amam:HPC72_01365"/>
<proteinExistence type="inferred from homology"/>
<accession>A0A6M8AXF0</accession>
<dbReference type="Proteomes" id="UP000504752">
    <property type="component" value="Chromosome"/>
</dbReference>
<dbReference type="GO" id="GO:0005975">
    <property type="term" value="P:carbohydrate metabolic process"/>
    <property type="evidence" value="ECO:0007669"/>
    <property type="project" value="InterPro"/>
</dbReference>
<evidence type="ECO:0000313" key="8">
    <source>
        <dbReference type="EMBL" id="QKD79089.1"/>
    </source>
</evidence>
<evidence type="ECO:0000256" key="5">
    <source>
        <dbReference type="ARBA" id="ARBA00023295"/>
    </source>
</evidence>
<dbReference type="PANTHER" id="PTHR30480">
    <property type="entry name" value="BETA-HEXOSAMINIDASE-RELATED"/>
    <property type="match status" value="1"/>
</dbReference>
<feature type="region of interest" description="Disordered" evidence="6">
    <location>
        <begin position="1"/>
        <end position="26"/>
    </location>
</feature>
<dbReference type="GO" id="GO:0004563">
    <property type="term" value="F:beta-N-acetylhexosaminidase activity"/>
    <property type="evidence" value="ECO:0007669"/>
    <property type="project" value="UniProtKB-EC"/>
</dbReference>
<dbReference type="RefSeq" id="WP_159523732.1">
    <property type="nucleotide sequence ID" value="NZ_CP053642.1"/>
</dbReference>
<evidence type="ECO:0000256" key="4">
    <source>
        <dbReference type="ARBA" id="ARBA00022801"/>
    </source>
</evidence>
<reference evidence="8 9" key="1">
    <citation type="submission" date="2020-05" db="EMBL/GenBank/DDBJ databases">
        <title>Actinomyces sp. zg-325.</title>
        <authorList>
            <person name="Yang C."/>
        </authorList>
    </citation>
    <scope>NUCLEOTIDE SEQUENCE [LARGE SCALE GENOMIC DNA]</scope>
    <source>
        <strain evidence="9">zg-325</strain>
    </source>
</reference>
<dbReference type="PANTHER" id="PTHR30480:SF13">
    <property type="entry name" value="BETA-HEXOSAMINIDASE"/>
    <property type="match status" value="1"/>
</dbReference>
<dbReference type="GO" id="GO:0009254">
    <property type="term" value="P:peptidoglycan turnover"/>
    <property type="evidence" value="ECO:0007669"/>
    <property type="project" value="TreeGrafter"/>
</dbReference>